<dbReference type="GO" id="GO:0070449">
    <property type="term" value="C:elongin complex"/>
    <property type="evidence" value="ECO:0007669"/>
    <property type="project" value="InterPro"/>
</dbReference>
<dbReference type="InterPro" id="IPR051870">
    <property type="entry name" value="Elongin-A_domain"/>
</dbReference>
<feature type="compositionally biased region" description="Polar residues" evidence="2">
    <location>
        <begin position="254"/>
        <end position="265"/>
    </location>
</feature>
<feature type="compositionally biased region" description="Low complexity" evidence="2">
    <location>
        <begin position="421"/>
        <end position="433"/>
    </location>
</feature>
<comment type="caution">
    <text evidence="3">The sequence shown here is derived from an EMBL/GenBank/DDBJ whole genome shotgun (WGS) entry which is preliminary data.</text>
</comment>
<sequence>MPPKSLVQLCTKACIKNVAMITDLGDMPNNRARPILLKVESGTQLHEIEMNCPHLAIDTPEVWKRLIARHFPLWEKKNYVPKNPSSWYKVYARYKKEHDEELAEAEARLKNAFATLETQKEARKSKIVEQRFLPRPPRDGRAVGGRRTGGGADLPSHLSFGGGSRTRLTDGQSFLKKARREALEVASRRALSTPTGQLPVRPGQIQKAPEGMVNEHRIKQQPEIRILVPRSKPKLSAEDLERKEREGRLLRLKNLSSGRTPQVVSDSEDEGDGPDLADLFEDEDEEEPRPTSSRKAAVASAASSVSASTPKKKPILLPQSRKNAGLLSNAHRLDGQRRNAYSPPGSSPQASPSPPLKPQKSDSRHAQPASGRTTGLLLNSSRPESQRQIARPPPNKAIVDPVKPPTGTSLSPPPNSHPGQSSASVPANSSNPALRKRKPAVDIFMRRPKKIPRQ</sequence>
<proteinExistence type="predicted"/>
<reference evidence="3" key="1">
    <citation type="submission" date="2023-06" db="EMBL/GenBank/DDBJ databases">
        <title>Genome-scale phylogeny and comparative genomics of the fungal order Sordariales.</title>
        <authorList>
            <consortium name="Lawrence Berkeley National Laboratory"/>
            <person name="Hensen N."/>
            <person name="Bonometti L."/>
            <person name="Westerberg I."/>
            <person name="Brannstrom I.O."/>
            <person name="Guillou S."/>
            <person name="Cros-Aarteil S."/>
            <person name="Calhoun S."/>
            <person name="Haridas S."/>
            <person name="Kuo A."/>
            <person name="Mondo S."/>
            <person name="Pangilinan J."/>
            <person name="Riley R."/>
            <person name="Labutti K."/>
            <person name="Andreopoulos B."/>
            <person name="Lipzen A."/>
            <person name="Chen C."/>
            <person name="Yanf M."/>
            <person name="Daum C."/>
            <person name="Ng V."/>
            <person name="Clum A."/>
            <person name="Steindorff A."/>
            <person name="Ohm R."/>
            <person name="Martin F."/>
            <person name="Silar P."/>
            <person name="Natvig D."/>
            <person name="Lalanne C."/>
            <person name="Gautier V."/>
            <person name="Ament-Velasquez S.L."/>
            <person name="Kruys A."/>
            <person name="Hutchinson M.I."/>
            <person name="Powell A.J."/>
            <person name="Barry K."/>
            <person name="Miller A.N."/>
            <person name="Grigoriev I.V."/>
            <person name="Debuchy R."/>
            <person name="Gladieux P."/>
            <person name="Thoren M.H."/>
            <person name="Johannesson H."/>
        </authorList>
    </citation>
    <scope>NUCLEOTIDE SEQUENCE</scope>
    <source>
        <strain evidence="3">8032-3</strain>
    </source>
</reference>
<feature type="region of interest" description="Disordered" evidence="2">
    <location>
        <begin position="251"/>
        <end position="454"/>
    </location>
</feature>
<evidence type="ECO:0000313" key="4">
    <source>
        <dbReference type="Proteomes" id="UP001244011"/>
    </source>
</evidence>
<dbReference type="PANTHER" id="PTHR15141">
    <property type="entry name" value="TRANSCRIPTION ELONGATION FACTOR B POLYPEPTIDE 3"/>
    <property type="match status" value="1"/>
</dbReference>
<dbReference type="RefSeq" id="XP_060286207.1">
    <property type="nucleotide sequence ID" value="XM_060425924.1"/>
</dbReference>
<feature type="compositionally biased region" description="Polar residues" evidence="2">
    <location>
        <begin position="370"/>
        <end position="388"/>
    </location>
</feature>
<dbReference type="PANTHER" id="PTHR15141:SF76">
    <property type="entry name" value="TRANSCRIPTION ELONGATION FACTOR B POLYPEPTIDE 3"/>
    <property type="match status" value="1"/>
</dbReference>
<dbReference type="Proteomes" id="UP001244011">
    <property type="component" value="Unassembled WGS sequence"/>
</dbReference>
<dbReference type="GO" id="GO:0006368">
    <property type="term" value="P:transcription elongation by RNA polymerase II"/>
    <property type="evidence" value="ECO:0007669"/>
    <property type="project" value="InterPro"/>
</dbReference>
<feature type="compositionally biased region" description="Acidic residues" evidence="2">
    <location>
        <begin position="266"/>
        <end position="287"/>
    </location>
</feature>
<feature type="compositionally biased region" description="Low complexity" evidence="2">
    <location>
        <begin position="296"/>
        <end position="308"/>
    </location>
</feature>
<dbReference type="Pfam" id="PF06881">
    <property type="entry name" value="Elongin_A"/>
    <property type="match status" value="1"/>
</dbReference>
<dbReference type="InterPro" id="IPR010684">
    <property type="entry name" value="RNA_pol_II_trans_fac_SIII_A"/>
</dbReference>
<keyword evidence="1" id="KW-0175">Coiled coil</keyword>
<evidence type="ECO:0000256" key="1">
    <source>
        <dbReference type="SAM" id="Coils"/>
    </source>
</evidence>
<keyword evidence="4" id="KW-1185">Reference proteome</keyword>
<evidence type="ECO:0000313" key="3">
    <source>
        <dbReference type="EMBL" id="KAK1769994.1"/>
    </source>
</evidence>
<protein>
    <submittedName>
        <fullName evidence="3">RNA polymerase II transcription factor SIII subunit A-domain-containing protein</fullName>
    </submittedName>
</protein>
<organism evidence="3 4">
    <name type="scientific">Phialemonium atrogriseum</name>
    <dbReference type="NCBI Taxonomy" id="1093897"/>
    <lineage>
        <taxon>Eukaryota</taxon>
        <taxon>Fungi</taxon>
        <taxon>Dikarya</taxon>
        <taxon>Ascomycota</taxon>
        <taxon>Pezizomycotina</taxon>
        <taxon>Sordariomycetes</taxon>
        <taxon>Sordariomycetidae</taxon>
        <taxon>Cephalothecales</taxon>
        <taxon>Cephalothecaceae</taxon>
        <taxon>Phialemonium</taxon>
    </lineage>
</organism>
<gene>
    <name evidence="3" type="ORF">QBC33DRAFT_512663</name>
</gene>
<name>A0AAJ0FPE0_9PEZI</name>
<dbReference type="GeneID" id="85309111"/>
<dbReference type="Gene3D" id="6.10.250.3180">
    <property type="match status" value="1"/>
</dbReference>
<feature type="region of interest" description="Disordered" evidence="2">
    <location>
        <begin position="134"/>
        <end position="169"/>
    </location>
</feature>
<dbReference type="AlphaFoldDB" id="A0AAJ0FPE0"/>
<feature type="compositionally biased region" description="Gly residues" evidence="2">
    <location>
        <begin position="142"/>
        <end position="152"/>
    </location>
</feature>
<feature type="coiled-coil region" evidence="1">
    <location>
        <begin position="95"/>
        <end position="122"/>
    </location>
</feature>
<dbReference type="EMBL" id="MU839001">
    <property type="protein sequence ID" value="KAK1769994.1"/>
    <property type="molecule type" value="Genomic_DNA"/>
</dbReference>
<accession>A0AAJ0FPE0</accession>
<evidence type="ECO:0000256" key="2">
    <source>
        <dbReference type="SAM" id="MobiDB-lite"/>
    </source>
</evidence>